<dbReference type="Pfam" id="PF24664">
    <property type="entry name" value="Monjiviricetes_fusion"/>
    <property type="match status" value="1"/>
</dbReference>
<organism evidence="1 2">
    <name type="scientific">Ooceraea biroi</name>
    <name type="common">Clonal raider ant</name>
    <name type="synonym">Cerapachys biroi</name>
    <dbReference type="NCBI Taxonomy" id="2015173"/>
    <lineage>
        <taxon>Eukaryota</taxon>
        <taxon>Metazoa</taxon>
        <taxon>Ecdysozoa</taxon>
        <taxon>Arthropoda</taxon>
        <taxon>Hexapoda</taxon>
        <taxon>Insecta</taxon>
        <taxon>Pterygota</taxon>
        <taxon>Neoptera</taxon>
        <taxon>Endopterygota</taxon>
        <taxon>Hymenoptera</taxon>
        <taxon>Apocrita</taxon>
        <taxon>Aculeata</taxon>
        <taxon>Formicoidea</taxon>
        <taxon>Formicidae</taxon>
        <taxon>Dorylinae</taxon>
        <taxon>Ooceraea</taxon>
    </lineage>
</organism>
<name>A0A3L8DLY9_OOCBI</name>
<sequence length="468" mass="53777">MQGIHQPIHILLRDALSHLDSTNAQADYILDTTSSQCRQMHQTGIYSISASNFLYGLKVNQTTTRPVTWAGSVTLDGQCLGAQYSNPYGKWNNVIVQGTLTITLASYYTAINLETNHVHLRSGTTCTYTYSSCMDIDGRHTFWESIQQDHCKFNQYDVLYEGYASRMLDTFLEQPQIIYSLSTQEITFALTMTGEEHLCGYTLIKTEHPKLLILETKKGESFTTRRRISAENIDLLAYVNSKFVYVEKHIRTQMNLLYRDVLKQRCDMEQQLLKGTLSLAINSPDEFAYQIMKGPGYMAVISGEVVHIIKCIPVDVKIQHVKECYSQLPVQWNNNTYFLSPRTHILIKTGTQITCSRVIPPMYFLHDGWYRMLPTPERTLPPTIIKPLTKPTWHYTNPGSLADSGIYSNENLEHLRDHVMFLAEKTSILKLKNTVYCKTDARLNKKFFYLKVKLFVQTCVSFTKNDIF</sequence>
<dbReference type="Proteomes" id="UP000279307">
    <property type="component" value="Chromosome 6"/>
</dbReference>
<comment type="caution">
    <text evidence="1">The sequence shown here is derived from an EMBL/GenBank/DDBJ whole genome shotgun (WGS) entry which is preliminary data.</text>
</comment>
<accession>A0A3L8DLY9</accession>
<dbReference type="EMBL" id="QOIP01000006">
    <property type="protein sequence ID" value="RLU21202.1"/>
    <property type="molecule type" value="Genomic_DNA"/>
</dbReference>
<dbReference type="AlphaFoldDB" id="A0A3L8DLY9"/>
<reference evidence="1 2" key="1">
    <citation type="journal article" date="2018" name="Genome Res.">
        <title>The genomic architecture and molecular evolution of ant odorant receptors.</title>
        <authorList>
            <person name="McKenzie S.K."/>
            <person name="Kronauer D.J.C."/>
        </authorList>
    </citation>
    <scope>NUCLEOTIDE SEQUENCE [LARGE SCALE GENOMIC DNA]</scope>
    <source>
        <strain evidence="1">Clonal line C1</strain>
    </source>
</reference>
<gene>
    <name evidence="1" type="ORF">DMN91_005575</name>
</gene>
<protein>
    <submittedName>
        <fullName evidence="1">Uncharacterized protein</fullName>
    </submittedName>
</protein>
<evidence type="ECO:0000313" key="1">
    <source>
        <dbReference type="EMBL" id="RLU21202.1"/>
    </source>
</evidence>
<proteinExistence type="predicted"/>
<dbReference type="OrthoDB" id="7694428at2759"/>
<evidence type="ECO:0000313" key="2">
    <source>
        <dbReference type="Proteomes" id="UP000279307"/>
    </source>
</evidence>